<comment type="similarity">
    <text evidence="1 2">Belongs to the insulin family.</text>
</comment>
<keyword evidence="2" id="KW-0964">Secreted</keyword>
<feature type="transmembrane region" description="Helical" evidence="3">
    <location>
        <begin position="65"/>
        <end position="85"/>
    </location>
</feature>
<feature type="domain" description="Insulin-like" evidence="4">
    <location>
        <begin position="4"/>
        <end position="50"/>
    </location>
</feature>
<accession>A0A8C1K073</accession>
<dbReference type="Ensembl" id="ENSCCRT00010044318.1">
    <property type="protein sequence ID" value="ENSCCRP00010040353.1"/>
    <property type="gene ID" value="ENSCCRG00010017250.1"/>
</dbReference>
<dbReference type="InterPro" id="IPR022353">
    <property type="entry name" value="Insulin_CS"/>
</dbReference>
<dbReference type="Pfam" id="PF00049">
    <property type="entry name" value="Insulin"/>
    <property type="match status" value="1"/>
</dbReference>
<dbReference type="GO" id="GO:0005576">
    <property type="term" value="C:extracellular region"/>
    <property type="evidence" value="ECO:0007669"/>
    <property type="project" value="UniProtKB-SubCell"/>
</dbReference>
<sequence>GTAKHLCLGHPNVVAQSGERGTDRSSDAKRGIVEQCCQFYCNSYDLENYCNTENLPHTLRLKISLLIYLFISVFIDNDFINAIYYNGII</sequence>
<evidence type="ECO:0000313" key="6">
    <source>
        <dbReference type="Proteomes" id="UP000694427"/>
    </source>
</evidence>
<keyword evidence="3" id="KW-0472">Membrane</keyword>
<dbReference type="InterPro" id="IPR016179">
    <property type="entry name" value="Insulin-like"/>
</dbReference>
<evidence type="ECO:0000256" key="1">
    <source>
        <dbReference type="ARBA" id="ARBA00009034"/>
    </source>
</evidence>
<name>A0A8C1K073_CYPCA</name>
<dbReference type="AlphaFoldDB" id="A0A8C1K073"/>
<comment type="subcellular location">
    <subcellularLocation>
        <location evidence="2">Secreted</location>
    </subcellularLocation>
</comment>
<reference evidence="5" key="1">
    <citation type="submission" date="2025-08" db="UniProtKB">
        <authorList>
            <consortium name="Ensembl"/>
        </authorList>
    </citation>
    <scope>IDENTIFICATION</scope>
</reference>
<evidence type="ECO:0000259" key="4">
    <source>
        <dbReference type="SMART" id="SM00078"/>
    </source>
</evidence>
<keyword evidence="6" id="KW-1185">Reference proteome</keyword>
<evidence type="ECO:0000256" key="3">
    <source>
        <dbReference type="SAM" id="Phobius"/>
    </source>
</evidence>
<keyword evidence="3" id="KW-1133">Transmembrane helix</keyword>
<dbReference type="GO" id="GO:0005179">
    <property type="term" value="F:hormone activity"/>
    <property type="evidence" value="ECO:0007669"/>
    <property type="project" value="InterPro"/>
</dbReference>
<evidence type="ECO:0000256" key="2">
    <source>
        <dbReference type="RuleBase" id="RU000406"/>
    </source>
</evidence>
<dbReference type="Gene3D" id="1.10.100.10">
    <property type="entry name" value="Insulin-like"/>
    <property type="match status" value="1"/>
</dbReference>
<proteinExistence type="inferred from homology"/>
<dbReference type="SMART" id="SM00078">
    <property type="entry name" value="IlGF"/>
    <property type="match status" value="1"/>
</dbReference>
<reference evidence="5" key="2">
    <citation type="submission" date="2025-09" db="UniProtKB">
        <authorList>
            <consortium name="Ensembl"/>
        </authorList>
    </citation>
    <scope>IDENTIFICATION</scope>
</reference>
<keyword evidence="3" id="KW-0812">Transmembrane</keyword>
<dbReference type="SUPFAM" id="SSF56994">
    <property type="entry name" value="Insulin-like"/>
    <property type="match status" value="1"/>
</dbReference>
<dbReference type="PROSITE" id="PS00262">
    <property type="entry name" value="INSULIN"/>
    <property type="match status" value="1"/>
</dbReference>
<evidence type="ECO:0000313" key="5">
    <source>
        <dbReference type="Ensembl" id="ENSCCRP00010040353.1"/>
    </source>
</evidence>
<organism evidence="5 6">
    <name type="scientific">Cyprinus carpio</name>
    <name type="common">Common carp</name>
    <dbReference type="NCBI Taxonomy" id="7962"/>
    <lineage>
        <taxon>Eukaryota</taxon>
        <taxon>Metazoa</taxon>
        <taxon>Chordata</taxon>
        <taxon>Craniata</taxon>
        <taxon>Vertebrata</taxon>
        <taxon>Euteleostomi</taxon>
        <taxon>Actinopterygii</taxon>
        <taxon>Neopterygii</taxon>
        <taxon>Teleostei</taxon>
        <taxon>Ostariophysi</taxon>
        <taxon>Cypriniformes</taxon>
        <taxon>Cyprinidae</taxon>
        <taxon>Cyprininae</taxon>
        <taxon>Cyprinus</taxon>
    </lineage>
</organism>
<dbReference type="InterPro" id="IPR036438">
    <property type="entry name" value="Insulin-like_sf"/>
</dbReference>
<protein>
    <recommendedName>
        <fullName evidence="4">Insulin-like domain-containing protein</fullName>
    </recommendedName>
</protein>
<dbReference type="Proteomes" id="UP000694427">
    <property type="component" value="Unplaced"/>
</dbReference>